<gene>
    <name evidence="1" type="ORF">SAMN02787073_3872</name>
</gene>
<keyword evidence="1" id="KW-0540">Nuclease</keyword>
<dbReference type="Gene3D" id="1.10.30.50">
    <property type="match status" value="1"/>
</dbReference>
<organism evidence="1 2">
    <name type="scientific">Chryseobacterium vrystaatense</name>
    <dbReference type="NCBI Taxonomy" id="307480"/>
    <lineage>
        <taxon>Bacteria</taxon>
        <taxon>Pseudomonadati</taxon>
        <taxon>Bacteroidota</taxon>
        <taxon>Flavobacteriia</taxon>
        <taxon>Flavobacteriales</taxon>
        <taxon>Weeksellaceae</taxon>
        <taxon>Chryseobacterium group</taxon>
        <taxon>Chryseobacterium</taxon>
    </lineage>
</organism>
<protein>
    <submittedName>
        <fullName evidence="1">HNH endonuclease</fullName>
    </submittedName>
</protein>
<dbReference type="EMBL" id="FQVE01000005">
    <property type="protein sequence ID" value="SHG27700.1"/>
    <property type="molecule type" value="Genomic_DNA"/>
</dbReference>
<dbReference type="AlphaFoldDB" id="A0A1M5IIH0"/>
<sequence>MSYLHFQDKDPSLESQWRSIILFGKNSATYKFAFAKSLLDLVSLEKTTVSLQDLAPDYVQNILVHLKRNDKQGNSQSSTFLNACREFNDGKMDYDRLLTITVQHGFTNVVDAFHNVNSAPVKDAFYHKDYNGGVKNIVITDHLLSLKESQQFINFNQEVEARWNLVETAWNLEINPNLLEVQYDKELSMLFLENYMMKRKDITSARDSLNGYQKGKCFYSFQNISIKSGDDLLCHVDHFFPHVHKIELGKNGAHINGIWNLVLTEKTINLDKKAQIPEIKYLERLYKRNEFYIASKHPLGETIINQTGKTQVERKRFLQKQYDLSVNLSIQKWKPNIELDPLF</sequence>
<reference evidence="2" key="1">
    <citation type="submission" date="2016-11" db="EMBL/GenBank/DDBJ databases">
        <authorList>
            <person name="Varghese N."/>
            <person name="Submissions S."/>
        </authorList>
    </citation>
    <scope>NUCLEOTIDE SEQUENCE [LARGE SCALE GENOMIC DNA]</scope>
    <source>
        <strain evidence="2">YR203</strain>
    </source>
</reference>
<dbReference type="RefSeq" id="WP_073174987.1">
    <property type="nucleotide sequence ID" value="NZ_FQVE01000005.1"/>
</dbReference>
<proteinExistence type="predicted"/>
<evidence type="ECO:0000313" key="2">
    <source>
        <dbReference type="Proteomes" id="UP000184108"/>
    </source>
</evidence>
<dbReference type="Proteomes" id="UP000184108">
    <property type="component" value="Unassembled WGS sequence"/>
</dbReference>
<accession>A0A1M5IIH0</accession>
<evidence type="ECO:0000313" key="1">
    <source>
        <dbReference type="EMBL" id="SHG27700.1"/>
    </source>
</evidence>
<name>A0A1M5IIH0_9FLAO</name>
<keyword evidence="1" id="KW-0255">Endonuclease</keyword>
<keyword evidence="1" id="KW-0378">Hydrolase</keyword>
<dbReference type="GO" id="GO:0004519">
    <property type="term" value="F:endonuclease activity"/>
    <property type="evidence" value="ECO:0007669"/>
    <property type="project" value="UniProtKB-KW"/>
</dbReference>